<comment type="caution">
    <text evidence="2">The sequence shown here is derived from an EMBL/GenBank/DDBJ whole genome shotgun (WGS) entry which is preliminary data.</text>
</comment>
<dbReference type="AlphaFoldDB" id="A0A557SPV4"/>
<dbReference type="Proteomes" id="UP000318349">
    <property type="component" value="Unassembled WGS sequence"/>
</dbReference>
<evidence type="ECO:0000256" key="1">
    <source>
        <dbReference type="SAM" id="Phobius"/>
    </source>
</evidence>
<sequence>MRIDPNQQRVFEAFARRNGRPLSPWQKIVGSVAAIGLFGLALVFSVVVFAVVLTVGAAVWGWFWWKTRNLRKQMRETQAQQQAQEGLVIEGEVIREVNEPGETDDRR</sequence>
<accession>A0A557SPV4</accession>
<keyword evidence="1" id="KW-0472">Membrane</keyword>
<evidence type="ECO:0000313" key="2">
    <source>
        <dbReference type="EMBL" id="TVO79445.1"/>
    </source>
</evidence>
<proteinExistence type="predicted"/>
<feature type="transmembrane region" description="Helical" evidence="1">
    <location>
        <begin position="32"/>
        <end position="65"/>
    </location>
</feature>
<evidence type="ECO:0000313" key="3">
    <source>
        <dbReference type="Proteomes" id="UP000318349"/>
    </source>
</evidence>
<dbReference type="EMBL" id="VMNI01000002">
    <property type="protein sequence ID" value="TVO79445.1"/>
    <property type="molecule type" value="Genomic_DNA"/>
</dbReference>
<keyword evidence="1" id="KW-1133">Transmembrane helix</keyword>
<keyword evidence="1" id="KW-0812">Transmembrane</keyword>
<name>A0A557SPV4_9RHOO</name>
<reference evidence="2 3" key="1">
    <citation type="submission" date="2019-07" db="EMBL/GenBank/DDBJ databases">
        <title>The pathways for chlorine oxyanion respiration interact through the shared metabolite chlorate.</title>
        <authorList>
            <person name="Barnum T.P."/>
            <person name="Cheng Y."/>
            <person name="Hill K.A."/>
            <person name="Lucas L.N."/>
            <person name="Carlson H.K."/>
            <person name="Coates J.D."/>
        </authorList>
    </citation>
    <scope>NUCLEOTIDE SEQUENCE [LARGE SCALE GENOMIC DNA]</scope>
    <source>
        <strain evidence="2 3">SFB-1</strain>
    </source>
</reference>
<protein>
    <submittedName>
        <fullName evidence="2">Uncharacterized protein</fullName>
    </submittedName>
</protein>
<gene>
    <name evidence="2" type="ORF">FHP89_01445</name>
</gene>
<organism evidence="2 3">
    <name type="scientific">Denitromonas halophila</name>
    <dbReference type="NCBI Taxonomy" id="1629404"/>
    <lineage>
        <taxon>Bacteria</taxon>
        <taxon>Pseudomonadati</taxon>
        <taxon>Pseudomonadota</taxon>
        <taxon>Betaproteobacteria</taxon>
        <taxon>Rhodocyclales</taxon>
        <taxon>Zoogloeaceae</taxon>
        <taxon>Denitromonas</taxon>
    </lineage>
</organism>